<name>A0A3A4KCK0_9NOCA</name>
<reference evidence="2 3" key="1">
    <citation type="submission" date="2018-09" db="EMBL/GenBank/DDBJ databases">
        <title>YIM PH21274 draft genome.</title>
        <authorList>
            <person name="Miao C."/>
        </authorList>
    </citation>
    <scope>NUCLEOTIDE SEQUENCE [LARGE SCALE GENOMIC DNA]</scope>
    <source>
        <strain evidence="2 3">YIM PH 21724</strain>
    </source>
</reference>
<dbReference type="EMBL" id="QZFU01000041">
    <property type="protein sequence ID" value="RJO70022.1"/>
    <property type="molecule type" value="Genomic_DNA"/>
</dbReference>
<feature type="compositionally biased region" description="Basic residues" evidence="1">
    <location>
        <begin position="91"/>
        <end position="102"/>
    </location>
</feature>
<protein>
    <submittedName>
        <fullName evidence="2">Uncharacterized protein</fullName>
    </submittedName>
</protein>
<keyword evidence="3" id="KW-1185">Reference proteome</keyword>
<proteinExistence type="predicted"/>
<dbReference type="Proteomes" id="UP000266677">
    <property type="component" value="Unassembled WGS sequence"/>
</dbReference>
<dbReference type="AlphaFoldDB" id="A0A3A4KCK0"/>
<organism evidence="2 3">
    <name type="scientific">Nocardia panacis</name>
    <dbReference type="NCBI Taxonomy" id="2340916"/>
    <lineage>
        <taxon>Bacteria</taxon>
        <taxon>Bacillati</taxon>
        <taxon>Actinomycetota</taxon>
        <taxon>Actinomycetes</taxon>
        <taxon>Mycobacteriales</taxon>
        <taxon>Nocardiaceae</taxon>
        <taxon>Nocardia</taxon>
    </lineage>
</organism>
<sequence>MHRGGHPDAGPWFRLLDRDRRLLSLLAEHKVLTTDQIASVEFASIRRAQDRLRRRALLQRAGGRREPVVGRFPRTAVTSRRPASRGFVPRPQRKGRRMSADR</sequence>
<evidence type="ECO:0000313" key="2">
    <source>
        <dbReference type="EMBL" id="RJO70022.1"/>
    </source>
</evidence>
<evidence type="ECO:0000313" key="3">
    <source>
        <dbReference type="Proteomes" id="UP000266677"/>
    </source>
</evidence>
<gene>
    <name evidence="2" type="ORF">D5S18_29615</name>
</gene>
<comment type="caution">
    <text evidence="2">The sequence shown here is derived from an EMBL/GenBank/DDBJ whole genome shotgun (WGS) entry which is preliminary data.</text>
</comment>
<accession>A0A3A4KCK0</accession>
<evidence type="ECO:0000256" key="1">
    <source>
        <dbReference type="SAM" id="MobiDB-lite"/>
    </source>
</evidence>
<feature type="region of interest" description="Disordered" evidence="1">
    <location>
        <begin position="68"/>
        <end position="102"/>
    </location>
</feature>